<dbReference type="SUPFAM" id="SSF52283">
    <property type="entry name" value="Formate/glycerate dehydrogenase catalytic domain-like"/>
    <property type="match status" value="1"/>
</dbReference>
<dbReference type="eggNOG" id="KOG0257">
    <property type="taxonomic scope" value="Eukaryota"/>
</dbReference>
<dbReference type="PANTHER" id="PTHR10996">
    <property type="entry name" value="2-HYDROXYACID DEHYDROGENASE-RELATED"/>
    <property type="match status" value="1"/>
</dbReference>
<dbReference type="InterPro" id="IPR015424">
    <property type="entry name" value="PyrdxlP-dep_Trfase"/>
</dbReference>
<dbReference type="Pfam" id="PF00389">
    <property type="entry name" value="2-Hacid_dh"/>
    <property type="match status" value="1"/>
</dbReference>
<dbReference type="GO" id="GO:0030170">
    <property type="term" value="F:pyridoxal phosphate binding"/>
    <property type="evidence" value="ECO:0007669"/>
    <property type="project" value="InterPro"/>
</dbReference>
<dbReference type="Pfam" id="PF02826">
    <property type="entry name" value="2-Hacid_dh_C"/>
    <property type="match status" value="1"/>
</dbReference>
<feature type="compositionally biased region" description="Low complexity" evidence="3">
    <location>
        <begin position="683"/>
        <end position="697"/>
    </location>
</feature>
<proteinExistence type="predicted"/>
<dbReference type="PROSITE" id="PS00670">
    <property type="entry name" value="D_2_HYDROXYACID_DH_2"/>
    <property type="match status" value="1"/>
</dbReference>
<evidence type="ECO:0000256" key="2">
    <source>
        <dbReference type="ARBA" id="ARBA00023027"/>
    </source>
</evidence>
<feature type="domain" description="Aminotransferase class I/classII large" evidence="4">
    <location>
        <begin position="749"/>
        <end position="1109"/>
    </location>
</feature>
<dbReference type="EMBL" id="DF238796">
    <property type="protein sequence ID" value="GAC95677.1"/>
    <property type="molecule type" value="Genomic_DNA"/>
</dbReference>
<dbReference type="RefSeq" id="XP_012189264.1">
    <property type="nucleotide sequence ID" value="XM_012333874.1"/>
</dbReference>
<reference evidence="8" key="1">
    <citation type="journal article" date="2013" name="Genome Announc.">
        <title>Draft genome sequence of the basidiomycetous yeast-like fungus Pseudozyma hubeiensis SY62, which produces an abundant amount of the biosurfactant mannosylerythritol lipids.</title>
        <authorList>
            <person name="Konishi M."/>
            <person name="Hatada Y."/>
            <person name="Horiuchi J."/>
        </authorList>
    </citation>
    <scope>NUCLEOTIDE SEQUENCE [LARGE SCALE GENOMIC DNA]</scope>
    <source>
        <strain evidence="8">SY62</strain>
    </source>
</reference>
<dbReference type="InterPro" id="IPR015421">
    <property type="entry name" value="PyrdxlP-dep_Trfase_major"/>
</dbReference>
<dbReference type="GO" id="GO:0005829">
    <property type="term" value="C:cytosol"/>
    <property type="evidence" value="ECO:0007669"/>
    <property type="project" value="TreeGrafter"/>
</dbReference>
<dbReference type="HOGENOM" id="CLU_281447_0_0_1"/>
<dbReference type="SUPFAM" id="SSF54593">
    <property type="entry name" value="Glyoxalase/Bleomycin resistance protein/Dihydroxybiphenyl dioxygenase"/>
    <property type="match status" value="1"/>
</dbReference>
<sequence>MVVRNSLLVAALDKIDHQDISHVSIAHDNRLCHSDPSKVNVVSFRLRFLSQLLFVVQHHESKSIGHLDGDQDILNFVELCTTAALSPSEVASKIDHVAVAVEEGTAFRVTTTLQQLFGLRRLFCHGEDRGSPEKGLIVEQPQAGMRMFTLLSTSDDPQDLETSESGLTSHASDFYFAIVEPLRGKKGQVYDFVERHGANIQHIAFRTDDIVADAQRIRSLGRINLVRAHREAAEPSLAITSSDPIAFDQVLQRSSEGILVHARSHSKRSGGQQRDFISLLSQIFTAALHPQAEIFFEIIERKEYRGFAPANIGGLFRTKGETTSILYVDEMLGGEDVRAWAQDHARQGVNIDVLHLNCSTEGALVRFLQHTSRRFDVLVSSFVPISDNVLATFAPASLPKLIQAQGVGYNHIDLRACSQRNIAVANNADWCSAEVAEFCLAAVISRWTRQGAADFRTHGWARQPHYLERHSLSHARLLIVGCGLIGGHLASISSAVGIQVDVFDTRHPELHQRPLQSLVQDADFVSIHLPLDEGTTKLFDESLIGKMKPNSWLINTARGAIVDEAALLQAIEENRVAGATLDVSIDSFVDQVCVDQAYLTFLIYHPIQVFDQEPLTTDSNLLKVTQIKCTPHIAGLTIESESRACKGVTKNVDLLSRLGAAHCERLIVIPDLDSSVSGEGKASSESSHTGSYGSQSSTLASSHAGHSDTEGKPMHTMRDIFDSVNEERIKRNTRIFNLSAGMVEVEPCNELLHQAAISVMKPQCSSAEVPWLHMYRERKGDSELRHQLVKLHASGRYGPGKVNLSCDNFLICSGVSGVITSILSAWRTLNGYRRKPRIMLFVPYYTYHLEIANGIFGREGYELITVPMRIDSENGCTYDRNATERVLYEQGCGADICILTNPHNPSGHVLTEDEAQWLEGLVRRYKDTWFVSDDIYADMVYTSPDGIHRSLYVPEADNLFVAYGFSKSLAIGSWRVAYVIVSQNRFEMMAKEHDRFYISAPWTQHAIGQYLMKRPQAFDAFVTAWHRRLTYNTRVVGQAFEAALGWKAINAQAGMYLLLEHDQVDDWQAFQLALAKNIAVAPGCLFGLSPGFVRIHLAFSQAQADLVAASLLG</sequence>
<dbReference type="GO" id="GO:0030267">
    <property type="term" value="F:glyoxylate reductase (NADPH) activity"/>
    <property type="evidence" value="ECO:0007669"/>
    <property type="project" value="TreeGrafter"/>
</dbReference>
<evidence type="ECO:0000313" key="7">
    <source>
        <dbReference type="EMBL" id="GAC95677.1"/>
    </source>
</evidence>
<feature type="compositionally biased region" description="Basic and acidic residues" evidence="3">
    <location>
        <begin position="705"/>
        <end position="715"/>
    </location>
</feature>
<evidence type="ECO:0000259" key="5">
    <source>
        <dbReference type="Pfam" id="PF00389"/>
    </source>
</evidence>
<dbReference type="GO" id="GO:0016618">
    <property type="term" value="F:hydroxypyruvate reductase [NAD(P)H] activity"/>
    <property type="evidence" value="ECO:0007669"/>
    <property type="project" value="TreeGrafter"/>
</dbReference>
<dbReference type="InterPro" id="IPR050223">
    <property type="entry name" value="D-isomer_2-hydroxyacid_DH"/>
</dbReference>
<organism evidence="7 8">
    <name type="scientific">Pseudozyma hubeiensis (strain SY62)</name>
    <name type="common">Yeast</name>
    <dbReference type="NCBI Taxonomy" id="1305764"/>
    <lineage>
        <taxon>Eukaryota</taxon>
        <taxon>Fungi</taxon>
        <taxon>Dikarya</taxon>
        <taxon>Basidiomycota</taxon>
        <taxon>Ustilaginomycotina</taxon>
        <taxon>Ustilaginomycetes</taxon>
        <taxon>Ustilaginales</taxon>
        <taxon>Ustilaginaceae</taxon>
        <taxon>Pseudozyma</taxon>
    </lineage>
</organism>
<feature type="domain" description="D-isomer specific 2-hydroxyacid dehydrogenase NAD-binding" evidence="6">
    <location>
        <begin position="444"/>
        <end position="634"/>
    </location>
</feature>
<feature type="region of interest" description="Disordered" evidence="3">
    <location>
        <begin position="674"/>
        <end position="715"/>
    </location>
</feature>
<dbReference type="Gene3D" id="3.40.640.10">
    <property type="entry name" value="Type I PLP-dependent aspartate aminotransferase-like (Major domain)"/>
    <property type="match status" value="1"/>
</dbReference>
<keyword evidence="1" id="KW-0560">Oxidoreductase</keyword>
<gene>
    <name evidence="7" type="ORF">PHSY_003253</name>
</gene>
<dbReference type="InterPro" id="IPR006140">
    <property type="entry name" value="D-isomer_DH_NAD-bd"/>
</dbReference>
<dbReference type="PANTHER" id="PTHR10996:SF178">
    <property type="entry name" value="2-HYDROXYACID DEHYDROGENASE YGL185C-RELATED"/>
    <property type="match status" value="1"/>
</dbReference>
<dbReference type="InterPro" id="IPR036291">
    <property type="entry name" value="NAD(P)-bd_dom_sf"/>
</dbReference>
<evidence type="ECO:0008006" key="9">
    <source>
        <dbReference type="Google" id="ProtNLM"/>
    </source>
</evidence>
<protein>
    <recommendedName>
        <fullName evidence="9">Aspartate aminotransferase</fullName>
    </recommendedName>
</protein>
<evidence type="ECO:0000256" key="1">
    <source>
        <dbReference type="ARBA" id="ARBA00023002"/>
    </source>
</evidence>
<dbReference type="OrthoDB" id="298012at2759"/>
<evidence type="ECO:0000256" key="3">
    <source>
        <dbReference type="SAM" id="MobiDB-lite"/>
    </source>
</evidence>
<dbReference type="GO" id="GO:0051287">
    <property type="term" value="F:NAD binding"/>
    <property type="evidence" value="ECO:0007669"/>
    <property type="project" value="InterPro"/>
</dbReference>
<dbReference type="InterPro" id="IPR029068">
    <property type="entry name" value="Glyas_Bleomycin-R_OHBP_Dase"/>
</dbReference>
<dbReference type="InterPro" id="IPR006139">
    <property type="entry name" value="D-isomer_2_OHA_DH_cat_dom"/>
</dbReference>
<keyword evidence="2" id="KW-0520">NAD</keyword>
<dbReference type="Gene3D" id="3.40.50.720">
    <property type="entry name" value="NAD(P)-binding Rossmann-like Domain"/>
    <property type="match status" value="4"/>
</dbReference>
<dbReference type="InterPro" id="IPR029753">
    <property type="entry name" value="D-isomer_DH_CS"/>
</dbReference>
<name>R9P341_PSEHS</name>
<dbReference type="Proteomes" id="UP000014071">
    <property type="component" value="Unassembled WGS sequence"/>
</dbReference>
<dbReference type="SUPFAM" id="SSF51735">
    <property type="entry name" value="NAD(P)-binding Rossmann-fold domains"/>
    <property type="match status" value="1"/>
</dbReference>
<feature type="domain" description="D-isomer specific 2-hydroxyacid dehydrogenase catalytic" evidence="5">
    <location>
        <begin position="370"/>
        <end position="651"/>
    </location>
</feature>
<keyword evidence="8" id="KW-1185">Reference proteome</keyword>
<evidence type="ECO:0000313" key="8">
    <source>
        <dbReference type="Proteomes" id="UP000014071"/>
    </source>
</evidence>
<dbReference type="AlphaFoldDB" id="R9P341"/>
<evidence type="ECO:0000259" key="6">
    <source>
        <dbReference type="Pfam" id="PF02826"/>
    </source>
</evidence>
<dbReference type="InterPro" id="IPR004839">
    <property type="entry name" value="Aminotransferase_I/II_large"/>
</dbReference>
<evidence type="ECO:0000259" key="4">
    <source>
        <dbReference type="Pfam" id="PF00155"/>
    </source>
</evidence>
<dbReference type="GeneID" id="24108543"/>
<dbReference type="eggNOG" id="KOG0068">
    <property type="taxonomic scope" value="Eukaryota"/>
</dbReference>
<dbReference type="CDD" id="cd00609">
    <property type="entry name" value="AAT_like"/>
    <property type="match status" value="1"/>
</dbReference>
<dbReference type="PROSITE" id="PS00671">
    <property type="entry name" value="D_2_HYDROXYACID_DH_3"/>
    <property type="match status" value="1"/>
</dbReference>
<dbReference type="Gene3D" id="3.10.180.10">
    <property type="entry name" value="2,3-Dihydroxybiphenyl 1,2-Dioxygenase, domain 1"/>
    <property type="match status" value="1"/>
</dbReference>
<dbReference type="Pfam" id="PF00155">
    <property type="entry name" value="Aminotran_1_2"/>
    <property type="match status" value="1"/>
</dbReference>
<accession>R9P341</accession>
<dbReference type="SUPFAM" id="SSF53383">
    <property type="entry name" value="PLP-dependent transferases"/>
    <property type="match status" value="1"/>
</dbReference>
<dbReference type="STRING" id="1305764.R9P341"/>